<evidence type="ECO:0000313" key="2">
    <source>
        <dbReference type="EMBL" id="TXK46808.1"/>
    </source>
</evidence>
<evidence type="ECO:0000256" key="1">
    <source>
        <dbReference type="SAM" id="Phobius"/>
    </source>
</evidence>
<accession>A0A5C8K905</accession>
<feature type="transmembrane region" description="Helical" evidence="1">
    <location>
        <begin position="52"/>
        <end position="70"/>
    </location>
</feature>
<dbReference type="Pfam" id="PF13803">
    <property type="entry name" value="DUF4184"/>
    <property type="match status" value="1"/>
</dbReference>
<reference evidence="2 3" key="1">
    <citation type="submission" date="2019-08" db="EMBL/GenBank/DDBJ databases">
        <authorList>
            <person name="Shi S."/>
        </authorList>
    </citation>
    <scope>NUCLEOTIDE SEQUENCE [LARGE SCALE GENOMIC DNA]</scope>
    <source>
        <strain evidence="2 3">GY10130</strain>
    </source>
</reference>
<dbReference type="AlphaFoldDB" id="A0A5C8K905"/>
<keyword evidence="3" id="KW-1185">Reference proteome</keyword>
<proteinExistence type="predicted"/>
<protein>
    <submittedName>
        <fullName evidence="2">DUF4184 family protein</fullName>
    </submittedName>
</protein>
<evidence type="ECO:0000313" key="3">
    <source>
        <dbReference type="Proteomes" id="UP000321926"/>
    </source>
</evidence>
<keyword evidence="1" id="KW-1133">Transmembrane helix</keyword>
<sequence>MPFTFSHPAIVLPFCRFGRGWFSLTGLVIGSMAPDFEKFLKMGQGNTYSHTLLGILWFNLPISILIALLFHEVVRNPLIESLPNILRSRLSRYKRFDWVVHFNRHYKSVVVSIILGALTHLLWDAFTHKHSFVADMVPLLKQKHVYWGFRMPVYLVLQLISSLVGLLYILFFMYRLPVSELPERRSFSPWLYWLLVLCVMALAMAVRFWVEMTHVMDFIFTTIAAFLLGIVIASFWQAGKRIHLFRKA</sequence>
<feature type="transmembrane region" description="Helical" evidence="1">
    <location>
        <begin position="147"/>
        <end position="170"/>
    </location>
</feature>
<name>A0A5C8K905_9BACT</name>
<gene>
    <name evidence="2" type="ORF">FVR03_10300</name>
</gene>
<dbReference type="InterPro" id="IPR025238">
    <property type="entry name" value="DUF4184"/>
</dbReference>
<organism evidence="2 3">
    <name type="scientific">Pontibacter qinzhouensis</name>
    <dbReference type="NCBI Taxonomy" id="2603253"/>
    <lineage>
        <taxon>Bacteria</taxon>
        <taxon>Pseudomonadati</taxon>
        <taxon>Bacteroidota</taxon>
        <taxon>Cytophagia</taxon>
        <taxon>Cytophagales</taxon>
        <taxon>Hymenobacteraceae</taxon>
        <taxon>Pontibacter</taxon>
    </lineage>
</organism>
<feature type="transmembrane region" description="Helical" evidence="1">
    <location>
        <begin position="190"/>
        <end position="210"/>
    </location>
</feature>
<feature type="transmembrane region" description="Helical" evidence="1">
    <location>
        <begin position="217"/>
        <end position="238"/>
    </location>
</feature>
<feature type="transmembrane region" description="Helical" evidence="1">
    <location>
        <begin position="106"/>
        <end position="126"/>
    </location>
</feature>
<dbReference type="RefSeq" id="WP_147921662.1">
    <property type="nucleotide sequence ID" value="NZ_VRTY01000032.1"/>
</dbReference>
<comment type="caution">
    <text evidence="2">The sequence shown here is derived from an EMBL/GenBank/DDBJ whole genome shotgun (WGS) entry which is preliminary data.</text>
</comment>
<dbReference type="EMBL" id="VRTY01000032">
    <property type="protein sequence ID" value="TXK46808.1"/>
    <property type="molecule type" value="Genomic_DNA"/>
</dbReference>
<keyword evidence="1" id="KW-0472">Membrane</keyword>
<keyword evidence="1" id="KW-0812">Transmembrane</keyword>
<dbReference type="Proteomes" id="UP000321926">
    <property type="component" value="Unassembled WGS sequence"/>
</dbReference>
<dbReference type="OrthoDB" id="8481923at2"/>